<evidence type="ECO:0000313" key="8">
    <source>
        <dbReference type="EMBL" id="SDD38513.1"/>
    </source>
</evidence>
<comment type="subcellular location">
    <subcellularLocation>
        <location evidence="1">Membrane</location>
    </subcellularLocation>
</comment>
<evidence type="ECO:0000256" key="5">
    <source>
        <dbReference type="ARBA" id="ARBA00023136"/>
    </source>
</evidence>
<gene>
    <name evidence="8" type="ORF">SAMN05660690_4144</name>
</gene>
<dbReference type="GO" id="GO:0003924">
    <property type="term" value="F:GTPase activity"/>
    <property type="evidence" value="ECO:0007669"/>
    <property type="project" value="InterPro"/>
</dbReference>
<protein>
    <submittedName>
        <fullName evidence="8">Dynamin family protein</fullName>
    </submittedName>
</protein>
<dbReference type="EMBL" id="FMZF01000007">
    <property type="protein sequence ID" value="SDD38513.1"/>
    <property type="molecule type" value="Genomic_DNA"/>
</dbReference>
<dbReference type="InterPro" id="IPR027094">
    <property type="entry name" value="Mitofusin_fam"/>
</dbReference>
<dbReference type="Pfam" id="PF00350">
    <property type="entry name" value="Dynamin_N"/>
    <property type="match status" value="1"/>
</dbReference>
<keyword evidence="9" id="KW-1185">Reference proteome</keyword>
<accession>A0A1G6UB21</accession>
<dbReference type="PANTHER" id="PTHR10465">
    <property type="entry name" value="TRANSMEMBRANE GTPASE FZO1"/>
    <property type="match status" value="1"/>
</dbReference>
<name>A0A1G6UB21_9ACTN</name>
<dbReference type="PANTHER" id="PTHR10465:SF0">
    <property type="entry name" value="SARCALUMENIN"/>
    <property type="match status" value="1"/>
</dbReference>
<dbReference type="AlphaFoldDB" id="A0A1G6UB21"/>
<dbReference type="SUPFAM" id="SSF52540">
    <property type="entry name" value="P-loop containing nucleoside triphosphate hydrolases"/>
    <property type="match status" value="1"/>
</dbReference>
<dbReference type="OrthoDB" id="4379468at2"/>
<reference evidence="9" key="1">
    <citation type="submission" date="2016-10" db="EMBL/GenBank/DDBJ databases">
        <authorList>
            <person name="Varghese N."/>
            <person name="Submissions S."/>
        </authorList>
    </citation>
    <scope>NUCLEOTIDE SEQUENCE [LARGE SCALE GENOMIC DNA]</scope>
    <source>
        <strain evidence="9">DSM 45421</strain>
    </source>
</reference>
<evidence type="ECO:0000256" key="1">
    <source>
        <dbReference type="ARBA" id="ARBA00004370"/>
    </source>
</evidence>
<dbReference type="STRING" id="1190417.SAMN05660690_4144"/>
<feature type="domain" description="Dynamin N-terminal" evidence="7">
    <location>
        <begin position="46"/>
        <end position="91"/>
    </location>
</feature>
<evidence type="ECO:0000259" key="7">
    <source>
        <dbReference type="Pfam" id="PF00350"/>
    </source>
</evidence>
<dbReference type="InterPro" id="IPR027417">
    <property type="entry name" value="P-loop_NTPase"/>
</dbReference>
<evidence type="ECO:0000256" key="3">
    <source>
        <dbReference type="ARBA" id="ARBA00022801"/>
    </source>
</evidence>
<sequence>MTDPGGPAADDVRELLDDALARWADVPPAVRRLAAARRRLDEPLRVAIVGRVKAGKSTLLNALVGARVAPTDAGECTRVVTEYRYGATPRVVLTGTDGATRDLPVRRDGGGLVLDLAGTPPEEVARLVVDWPSADLLAATLVDTPGTGSLSAGTSDRTHAFLGDDGGPAGADAVVHLTRQPQPDDLAVLRAFQEATGATGTLTSTVTVLSRADEVGAGRPDALRAAAEAARRMSADPQLQAVSSAVVPVAGKVALAGRTLRQGDFLALRSLATADPAAVTGLLLSADRFCRPDAPVPLPPEDRVALLDRLGLFGVRLSVALVRAGVQDAVALADELLRRSGLVELQRLLAVQFTARGGPVRTAAALRLLEGVLAEHPVPGAGTVRAGVERIRLAADDLPELALLARTRSSSGPLPPALRAEGERLLGAAGTGPAARLGLPADTPVASLRGAARQALRRWQEVAADPLADRAATDAADVVVRSCEGVLAVLDGDPDGASGGAVPGPGGPQEQRDGRQQEATGRHHQRDAVEVGVARGGALRDVEGEQGR</sequence>
<feature type="compositionally biased region" description="Basic and acidic residues" evidence="6">
    <location>
        <begin position="538"/>
        <end position="548"/>
    </location>
</feature>
<dbReference type="RefSeq" id="WP_091368312.1">
    <property type="nucleotide sequence ID" value="NZ_FMZF01000007.1"/>
</dbReference>
<proteinExistence type="predicted"/>
<dbReference type="InterPro" id="IPR045063">
    <property type="entry name" value="Dynamin_N"/>
</dbReference>
<evidence type="ECO:0000256" key="4">
    <source>
        <dbReference type="ARBA" id="ARBA00023134"/>
    </source>
</evidence>
<evidence type="ECO:0000313" key="9">
    <source>
        <dbReference type="Proteomes" id="UP000199416"/>
    </source>
</evidence>
<keyword evidence="3" id="KW-0378">Hydrolase</keyword>
<evidence type="ECO:0000256" key="6">
    <source>
        <dbReference type="SAM" id="MobiDB-lite"/>
    </source>
</evidence>
<dbReference type="GO" id="GO:0005525">
    <property type="term" value="F:GTP binding"/>
    <property type="evidence" value="ECO:0007669"/>
    <property type="project" value="UniProtKB-KW"/>
</dbReference>
<keyword evidence="5" id="KW-0472">Membrane</keyword>
<dbReference type="Proteomes" id="UP000199416">
    <property type="component" value="Unassembled WGS sequence"/>
</dbReference>
<dbReference type="Gene3D" id="3.40.50.300">
    <property type="entry name" value="P-loop containing nucleotide triphosphate hydrolases"/>
    <property type="match status" value="1"/>
</dbReference>
<evidence type="ECO:0000256" key="2">
    <source>
        <dbReference type="ARBA" id="ARBA00022741"/>
    </source>
</evidence>
<keyword evidence="4" id="KW-0342">GTP-binding</keyword>
<organism evidence="8 9">
    <name type="scientific">Geodermatophilus telluris</name>
    <dbReference type="NCBI Taxonomy" id="1190417"/>
    <lineage>
        <taxon>Bacteria</taxon>
        <taxon>Bacillati</taxon>
        <taxon>Actinomycetota</taxon>
        <taxon>Actinomycetes</taxon>
        <taxon>Geodermatophilales</taxon>
        <taxon>Geodermatophilaceae</taxon>
        <taxon>Geodermatophilus</taxon>
    </lineage>
</organism>
<keyword evidence="2" id="KW-0547">Nucleotide-binding</keyword>
<dbReference type="GO" id="GO:0016020">
    <property type="term" value="C:membrane"/>
    <property type="evidence" value="ECO:0007669"/>
    <property type="project" value="UniProtKB-SubCell"/>
</dbReference>
<feature type="region of interest" description="Disordered" evidence="6">
    <location>
        <begin position="491"/>
        <end position="548"/>
    </location>
</feature>